<dbReference type="Proteomes" id="UP001217089">
    <property type="component" value="Unassembled WGS sequence"/>
</dbReference>
<organism evidence="2 3">
    <name type="scientific">Tegillarca granosa</name>
    <name type="common">Malaysian cockle</name>
    <name type="synonym">Anadara granosa</name>
    <dbReference type="NCBI Taxonomy" id="220873"/>
    <lineage>
        <taxon>Eukaryota</taxon>
        <taxon>Metazoa</taxon>
        <taxon>Spiralia</taxon>
        <taxon>Lophotrochozoa</taxon>
        <taxon>Mollusca</taxon>
        <taxon>Bivalvia</taxon>
        <taxon>Autobranchia</taxon>
        <taxon>Pteriomorphia</taxon>
        <taxon>Arcoida</taxon>
        <taxon>Arcoidea</taxon>
        <taxon>Arcidae</taxon>
        <taxon>Tegillarca</taxon>
    </lineage>
</organism>
<feature type="region of interest" description="Disordered" evidence="1">
    <location>
        <begin position="60"/>
        <end position="82"/>
    </location>
</feature>
<name>A0ABQ9EFY9_TEGGR</name>
<evidence type="ECO:0000313" key="3">
    <source>
        <dbReference type="Proteomes" id="UP001217089"/>
    </source>
</evidence>
<dbReference type="EMBL" id="JARBDR010000917">
    <property type="protein sequence ID" value="KAJ8302487.1"/>
    <property type="molecule type" value="Genomic_DNA"/>
</dbReference>
<accession>A0ABQ9EFY9</accession>
<gene>
    <name evidence="2" type="ORF">KUTeg_018883</name>
</gene>
<evidence type="ECO:0000256" key="1">
    <source>
        <dbReference type="SAM" id="MobiDB-lite"/>
    </source>
</evidence>
<proteinExistence type="predicted"/>
<keyword evidence="3" id="KW-1185">Reference proteome</keyword>
<comment type="caution">
    <text evidence="2">The sequence shown here is derived from an EMBL/GenBank/DDBJ whole genome shotgun (WGS) entry which is preliminary data.</text>
</comment>
<sequence length="108" mass="12336">MMKFLYFLDGLTVINDQLVQEAMLPGLRCLRQDMSQIAPEHEEVVNSMIRDYEAKMEISRSAERSSSITSQGAFGTPPQSEDMKVRMMNKIKDTTSKANLSNIFTRKK</sequence>
<dbReference type="PANTHER" id="PTHR32059:SF0">
    <property type="entry name" value="RAB11-BINDING PROTEIN RELCH"/>
    <property type="match status" value="1"/>
</dbReference>
<evidence type="ECO:0000313" key="2">
    <source>
        <dbReference type="EMBL" id="KAJ8302487.1"/>
    </source>
</evidence>
<protein>
    <submittedName>
        <fullName evidence="2">Uncharacterized protein</fullName>
    </submittedName>
</protein>
<dbReference type="PANTHER" id="PTHR32059">
    <property type="entry name" value="RAB11-BINDING PROTEIN RELCH"/>
    <property type="match status" value="1"/>
</dbReference>
<reference evidence="2 3" key="1">
    <citation type="submission" date="2022-12" db="EMBL/GenBank/DDBJ databases">
        <title>Chromosome-level genome of Tegillarca granosa.</title>
        <authorList>
            <person name="Kim J."/>
        </authorList>
    </citation>
    <scope>NUCLEOTIDE SEQUENCE [LARGE SCALE GENOMIC DNA]</scope>
    <source>
        <strain evidence="2">Teg-2019</strain>
        <tissue evidence="2">Adductor muscle</tissue>
    </source>
</reference>
<dbReference type="InterPro" id="IPR040362">
    <property type="entry name" value="RELCH"/>
</dbReference>